<reference evidence="8 9" key="1">
    <citation type="submission" date="2020-02" db="EMBL/GenBank/DDBJ databases">
        <authorList>
            <person name="Zhang X.-Y."/>
        </authorList>
    </citation>
    <scope>NUCLEOTIDE SEQUENCE [LARGE SCALE GENOMIC DNA]</scope>
    <source>
        <strain evidence="8 9">C33</strain>
    </source>
</reference>
<dbReference type="GO" id="GO:0006310">
    <property type="term" value="P:DNA recombination"/>
    <property type="evidence" value="ECO:0007669"/>
    <property type="project" value="UniProtKB-KW"/>
</dbReference>
<dbReference type="InterPro" id="IPR002104">
    <property type="entry name" value="Integrase_catalytic"/>
</dbReference>
<sequence>MGNVRVRTDTGRIFIDFRLHGVRCREYLSLQDTPENRQTAQNLLNQIEQEIRQGTFDYAAHFPNSKRAGQFPRPVAPPAPAPAVAAAPPADPALTQAPPAPVVVAAPAPPPPQTPLFADFAETWFNECEPGWRPRYQESVRGALDQHILPVFGLKPVHEIRRADVLAFRAALSKKPGRGGRRLSNVRVNSVVLWLSQILNEASLRFEFSPATNGIKPLKTPKPDVEPFSLTEVNSIIDTCRPEWRPYFITRFFTGLRSGEIHGLRWHNIDFERNQILVRETLVDGQIQQGAKTYDSCRDVPMLPLVREALLAQREACPEHVEWVFYGSSYAPVDTGNFTNRIWKPLLGYLGLRYRRPYQTRHTTATLLLAAGENPEWIARLMGHTNTEMLFTRYSRYVQDLTRRDGSAIDRLLSDQGPRVKPDEPCQLEKRKTRKQPASGRKERSTTSPTATVTRLFRNDSR</sequence>
<proteinExistence type="predicted"/>
<dbReference type="GO" id="GO:0003677">
    <property type="term" value="F:DNA binding"/>
    <property type="evidence" value="ECO:0007669"/>
    <property type="project" value="UniProtKB-UniRule"/>
</dbReference>
<dbReference type="GO" id="GO:0015074">
    <property type="term" value="P:DNA integration"/>
    <property type="evidence" value="ECO:0007669"/>
    <property type="project" value="UniProtKB-KW"/>
</dbReference>
<evidence type="ECO:0000256" key="3">
    <source>
        <dbReference type="ARBA" id="ARBA00023172"/>
    </source>
</evidence>
<dbReference type="InterPro" id="IPR013762">
    <property type="entry name" value="Integrase-like_cat_sf"/>
</dbReference>
<evidence type="ECO:0000259" key="7">
    <source>
        <dbReference type="PROSITE" id="PS51900"/>
    </source>
</evidence>
<dbReference type="EMBL" id="JAAGSC010000041">
    <property type="protein sequence ID" value="NDY96203.1"/>
    <property type="molecule type" value="Genomic_DNA"/>
</dbReference>
<dbReference type="SUPFAM" id="SSF56349">
    <property type="entry name" value="DNA breaking-rejoining enzymes"/>
    <property type="match status" value="1"/>
</dbReference>
<dbReference type="PANTHER" id="PTHR30349:SF36">
    <property type="entry name" value="PROPHAGE INTEGRASE INTR-RELATED"/>
    <property type="match status" value="1"/>
</dbReference>
<dbReference type="CDD" id="cd01189">
    <property type="entry name" value="INT_ICEBs1_C_like"/>
    <property type="match status" value="1"/>
</dbReference>
<comment type="caution">
    <text evidence="8">The sequence shown here is derived from an EMBL/GenBank/DDBJ whole genome shotgun (WGS) entry which is preliminary data.</text>
</comment>
<dbReference type="Pfam" id="PF14659">
    <property type="entry name" value="Phage_int_SAM_3"/>
    <property type="match status" value="1"/>
</dbReference>
<dbReference type="PROSITE" id="PS51898">
    <property type="entry name" value="TYR_RECOMBINASE"/>
    <property type="match status" value="1"/>
</dbReference>
<evidence type="ECO:0000256" key="5">
    <source>
        <dbReference type="SAM" id="MobiDB-lite"/>
    </source>
</evidence>
<dbReference type="InterPro" id="IPR004107">
    <property type="entry name" value="Integrase_SAM-like_N"/>
</dbReference>
<feature type="compositionally biased region" description="Basic and acidic residues" evidence="5">
    <location>
        <begin position="418"/>
        <end position="430"/>
    </location>
</feature>
<keyword evidence="3" id="KW-0233">DNA recombination</keyword>
<dbReference type="InterPro" id="IPR022000">
    <property type="entry name" value="Min27-like_integrase_DNA_bind"/>
</dbReference>
<evidence type="ECO:0000256" key="4">
    <source>
        <dbReference type="PROSITE-ProRule" id="PRU01248"/>
    </source>
</evidence>
<dbReference type="Gene3D" id="1.10.150.130">
    <property type="match status" value="1"/>
</dbReference>
<evidence type="ECO:0000256" key="2">
    <source>
        <dbReference type="ARBA" id="ARBA00023125"/>
    </source>
</evidence>
<dbReference type="Pfam" id="PF00589">
    <property type="entry name" value="Phage_integrase"/>
    <property type="match status" value="1"/>
</dbReference>
<dbReference type="Gene3D" id="1.10.443.10">
    <property type="entry name" value="Intergrase catalytic core"/>
    <property type="match status" value="1"/>
</dbReference>
<dbReference type="InterPro" id="IPR011010">
    <property type="entry name" value="DNA_brk_join_enz"/>
</dbReference>
<keyword evidence="9" id="KW-1185">Reference proteome</keyword>
<dbReference type="PROSITE" id="PS51900">
    <property type="entry name" value="CB"/>
    <property type="match status" value="1"/>
</dbReference>
<dbReference type="Proteomes" id="UP000484885">
    <property type="component" value="Unassembled WGS sequence"/>
</dbReference>
<dbReference type="AlphaFoldDB" id="A0A845UWH4"/>
<evidence type="ECO:0000313" key="9">
    <source>
        <dbReference type="Proteomes" id="UP000484885"/>
    </source>
</evidence>
<evidence type="ECO:0000256" key="1">
    <source>
        <dbReference type="ARBA" id="ARBA00022908"/>
    </source>
</evidence>
<gene>
    <name evidence="8" type="ORF">G3I74_10715</name>
</gene>
<feature type="region of interest" description="Disordered" evidence="5">
    <location>
        <begin position="67"/>
        <end position="89"/>
    </location>
</feature>
<dbReference type="RefSeq" id="WP_164211572.1">
    <property type="nucleotide sequence ID" value="NZ_JAAGSC010000041.1"/>
</dbReference>
<evidence type="ECO:0000259" key="6">
    <source>
        <dbReference type="PROSITE" id="PS51898"/>
    </source>
</evidence>
<feature type="region of interest" description="Disordered" evidence="5">
    <location>
        <begin position="413"/>
        <end position="462"/>
    </location>
</feature>
<dbReference type="InterPro" id="IPR050090">
    <property type="entry name" value="Tyrosine_recombinase_XerCD"/>
</dbReference>
<organism evidence="8 9">
    <name type="scientific">Wenzhouxiangella limi</name>
    <dbReference type="NCBI Taxonomy" id="2707351"/>
    <lineage>
        <taxon>Bacteria</taxon>
        <taxon>Pseudomonadati</taxon>
        <taxon>Pseudomonadota</taxon>
        <taxon>Gammaproteobacteria</taxon>
        <taxon>Chromatiales</taxon>
        <taxon>Wenzhouxiangellaceae</taxon>
        <taxon>Wenzhouxiangella</taxon>
    </lineage>
</organism>
<protein>
    <submittedName>
        <fullName evidence="8">Site-specific integrase</fullName>
    </submittedName>
</protein>
<dbReference type="PANTHER" id="PTHR30349">
    <property type="entry name" value="PHAGE INTEGRASE-RELATED"/>
    <property type="match status" value="1"/>
</dbReference>
<evidence type="ECO:0000313" key="8">
    <source>
        <dbReference type="EMBL" id="NDY96203.1"/>
    </source>
</evidence>
<name>A0A845UWH4_9GAMM</name>
<dbReference type="Pfam" id="PF12167">
    <property type="entry name" value="Arm-DNA-bind_2"/>
    <property type="match status" value="1"/>
</dbReference>
<keyword evidence="1" id="KW-0229">DNA integration</keyword>
<feature type="domain" description="Core-binding (CB)" evidence="7">
    <location>
        <begin position="115"/>
        <end position="203"/>
    </location>
</feature>
<accession>A0A845UWH4</accession>
<dbReference type="InterPro" id="IPR010998">
    <property type="entry name" value="Integrase_recombinase_N"/>
</dbReference>
<feature type="domain" description="Tyr recombinase" evidence="6">
    <location>
        <begin position="223"/>
        <end position="410"/>
    </location>
</feature>
<dbReference type="InterPro" id="IPR044068">
    <property type="entry name" value="CB"/>
</dbReference>
<keyword evidence="2 4" id="KW-0238">DNA-binding</keyword>